<protein>
    <recommendedName>
        <fullName evidence="4">Fimbrial assembly protein</fullName>
    </recommendedName>
</protein>
<proteinExistence type="predicted"/>
<name>A0A398CKE3_9BACL</name>
<evidence type="ECO:0000313" key="3">
    <source>
        <dbReference type="Proteomes" id="UP000266340"/>
    </source>
</evidence>
<dbReference type="OrthoDB" id="9902101at2"/>
<evidence type="ECO:0000256" key="1">
    <source>
        <dbReference type="SAM" id="Phobius"/>
    </source>
</evidence>
<dbReference type="EMBL" id="QXJM01000040">
    <property type="protein sequence ID" value="RIE01348.1"/>
    <property type="molecule type" value="Genomic_DNA"/>
</dbReference>
<dbReference type="RefSeq" id="WP_119151607.1">
    <property type="nucleotide sequence ID" value="NZ_JBHSOV010000052.1"/>
</dbReference>
<dbReference type="Proteomes" id="UP000266340">
    <property type="component" value="Unassembled WGS sequence"/>
</dbReference>
<keyword evidence="1" id="KW-0812">Transmembrane</keyword>
<feature type="transmembrane region" description="Helical" evidence="1">
    <location>
        <begin position="20"/>
        <end position="40"/>
    </location>
</feature>
<reference evidence="2 3" key="1">
    <citation type="submission" date="2018-09" db="EMBL/GenBank/DDBJ databases">
        <title>Cohnella cavernae sp. nov., isolated from a karst cave.</title>
        <authorList>
            <person name="Zhu H."/>
        </authorList>
    </citation>
    <scope>NUCLEOTIDE SEQUENCE [LARGE SCALE GENOMIC DNA]</scope>
    <source>
        <strain evidence="2 3">K2E09-144</strain>
    </source>
</reference>
<dbReference type="AlphaFoldDB" id="A0A398CKE3"/>
<organism evidence="2 3">
    <name type="scientific">Cohnella faecalis</name>
    <dbReference type="NCBI Taxonomy" id="2315694"/>
    <lineage>
        <taxon>Bacteria</taxon>
        <taxon>Bacillati</taxon>
        <taxon>Bacillota</taxon>
        <taxon>Bacilli</taxon>
        <taxon>Bacillales</taxon>
        <taxon>Paenibacillaceae</taxon>
        <taxon>Cohnella</taxon>
    </lineage>
</organism>
<accession>A0A398CKE3</accession>
<keyword evidence="1" id="KW-0472">Membrane</keyword>
<keyword evidence="3" id="KW-1185">Reference proteome</keyword>
<keyword evidence="1" id="KW-1133">Transmembrane helix</keyword>
<evidence type="ECO:0000313" key="2">
    <source>
        <dbReference type="EMBL" id="RIE01348.1"/>
    </source>
</evidence>
<sequence>MKYLNLLPRRSLWQRYFVRLMVLIVTITIASVTILVYGFVSNRSEGNLLKQGIAELESQIQTLSSGPKEDPYVAAYSGLERSYNVIRSQWIDWISLTAIIRSPLPSEASIKTIQVEANHTVKVQYGFGNMDDVIPYMAEMKQAQIVNDVSLNSYSKGSGDLAYDVHMTIKFQ</sequence>
<comment type="caution">
    <text evidence="2">The sequence shown here is derived from an EMBL/GenBank/DDBJ whole genome shotgun (WGS) entry which is preliminary data.</text>
</comment>
<gene>
    <name evidence="2" type="ORF">D3H35_23535</name>
</gene>
<evidence type="ECO:0008006" key="4">
    <source>
        <dbReference type="Google" id="ProtNLM"/>
    </source>
</evidence>